<accession>A0ABN0W8Z5</accession>
<proteinExistence type="predicted"/>
<protein>
    <submittedName>
        <fullName evidence="1">Uncharacterized protein</fullName>
    </submittedName>
</protein>
<dbReference type="Proteomes" id="UP001501822">
    <property type="component" value="Unassembled WGS sequence"/>
</dbReference>
<keyword evidence="2" id="KW-1185">Reference proteome</keyword>
<organism evidence="1 2">
    <name type="scientific">Actinoallomurus spadix</name>
    <dbReference type="NCBI Taxonomy" id="79912"/>
    <lineage>
        <taxon>Bacteria</taxon>
        <taxon>Bacillati</taxon>
        <taxon>Actinomycetota</taxon>
        <taxon>Actinomycetes</taxon>
        <taxon>Streptosporangiales</taxon>
        <taxon>Thermomonosporaceae</taxon>
        <taxon>Actinoallomurus</taxon>
    </lineage>
</organism>
<reference evidence="1 2" key="1">
    <citation type="journal article" date="2019" name="Int. J. Syst. Evol. Microbiol.">
        <title>The Global Catalogue of Microorganisms (GCM) 10K type strain sequencing project: providing services to taxonomists for standard genome sequencing and annotation.</title>
        <authorList>
            <consortium name="The Broad Institute Genomics Platform"/>
            <consortium name="The Broad Institute Genome Sequencing Center for Infectious Disease"/>
            <person name="Wu L."/>
            <person name="Ma J."/>
        </authorList>
    </citation>
    <scope>NUCLEOTIDE SEQUENCE [LARGE SCALE GENOMIC DNA]</scope>
    <source>
        <strain evidence="1 2">JCM 3146</strain>
    </source>
</reference>
<name>A0ABN0W8Z5_9ACTN</name>
<sequence length="51" mass="5203">MAVRAVQTVTMIGVGRAPDSPSRPIEMYAASTTASPMAVRPELEVGANASG</sequence>
<evidence type="ECO:0000313" key="1">
    <source>
        <dbReference type="EMBL" id="GAA0329273.1"/>
    </source>
</evidence>
<dbReference type="EMBL" id="BAAABM010000015">
    <property type="protein sequence ID" value="GAA0329273.1"/>
    <property type="molecule type" value="Genomic_DNA"/>
</dbReference>
<gene>
    <name evidence="1" type="ORF">GCM10010151_18880</name>
</gene>
<comment type="caution">
    <text evidence="1">The sequence shown here is derived from an EMBL/GenBank/DDBJ whole genome shotgun (WGS) entry which is preliminary data.</text>
</comment>
<evidence type="ECO:0000313" key="2">
    <source>
        <dbReference type="Proteomes" id="UP001501822"/>
    </source>
</evidence>